<proteinExistence type="predicted"/>
<evidence type="ECO:0000256" key="2">
    <source>
        <dbReference type="SAM" id="MobiDB-lite"/>
    </source>
</evidence>
<dbReference type="PROSITE" id="PS51360">
    <property type="entry name" value="PLUS3"/>
    <property type="match status" value="1"/>
</dbReference>
<feature type="region of interest" description="Disordered" evidence="2">
    <location>
        <begin position="645"/>
        <end position="676"/>
    </location>
</feature>
<reference evidence="5" key="1">
    <citation type="submission" date="2024-02" db="EMBL/GenBank/DDBJ databases">
        <authorList>
            <consortium name="ELIXIR-Norway"/>
            <consortium name="Elixir Norway"/>
        </authorList>
    </citation>
    <scope>NUCLEOTIDE SEQUENCE</scope>
</reference>
<feature type="compositionally biased region" description="Polar residues" evidence="2">
    <location>
        <begin position="264"/>
        <end position="280"/>
    </location>
</feature>
<dbReference type="EMBL" id="OZ019905">
    <property type="protein sequence ID" value="CAK9200984.1"/>
    <property type="molecule type" value="Genomic_DNA"/>
</dbReference>
<name>A0ABP0TNB1_9BRYO</name>
<organism evidence="5 6">
    <name type="scientific">Sphagnum troendelagicum</name>
    <dbReference type="NCBI Taxonomy" id="128251"/>
    <lineage>
        <taxon>Eukaryota</taxon>
        <taxon>Viridiplantae</taxon>
        <taxon>Streptophyta</taxon>
        <taxon>Embryophyta</taxon>
        <taxon>Bryophyta</taxon>
        <taxon>Sphagnophytina</taxon>
        <taxon>Sphagnopsida</taxon>
        <taxon>Sphagnales</taxon>
        <taxon>Sphagnaceae</taxon>
        <taxon>Sphagnum</taxon>
    </lineage>
</organism>
<dbReference type="PANTHER" id="PTHR38940:SF4">
    <property type="entry name" value="OS01G0775100 PROTEIN"/>
    <property type="match status" value="1"/>
</dbReference>
<dbReference type="SUPFAM" id="SSF159042">
    <property type="entry name" value="Plus3-like"/>
    <property type="match status" value="1"/>
</dbReference>
<dbReference type="PROSITE" id="PS50158">
    <property type="entry name" value="ZF_CCHC"/>
    <property type="match status" value="1"/>
</dbReference>
<gene>
    <name evidence="5" type="ORF">CSSPTR1EN2_LOCUS5680</name>
</gene>
<dbReference type="InterPro" id="IPR036128">
    <property type="entry name" value="Plus3-like_sf"/>
</dbReference>
<dbReference type="Pfam" id="PF03126">
    <property type="entry name" value="Plus-3"/>
    <property type="match status" value="1"/>
</dbReference>
<feature type="region of interest" description="Disordered" evidence="2">
    <location>
        <begin position="261"/>
        <end position="332"/>
    </location>
</feature>
<keyword evidence="1" id="KW-0479">Metal-binding</keyword>
<keyword evidence="1" id="KW-0862">Zinc</keyword>
<dbReference type="SMART" id="SM00343">
    <property type="entry name" value="ZnF_C2HC"/>
    <property type="match status" value="3"/>
</dbReference>
<feature type="domain" description="Plus3" evidence="4">
    <location>
        <begin position="801"/>
        <end position="929"/>
    </location>
</feature>
<dbReference type="SMART" id="SM00719">
    <property type="entry name" value="Plus3"/>
    <property type="match status" value="1"/>
</dbReference>
<dbReference type="Proteomes" id="UP001497512">
    <property type="component" value="Chromosome 13"/>
</dbReference>
<evidence type="ECO:0008006" key="7">
    <source>
        <dbReference type="Google" id="ProtNLM"/>
    </source>
</evidence>
<evidence type="ECO:0000313" key="5">
    <source>
        <dbReference type="EMBL" id="CAK9200984.1"/>
    </source>
</evidence>
<evidence type="ECO:0000259" key="4">
    <source>
        <dbReference type="PROSITE" id="PS51360"/>
    </source>
</evidence>
<feature type="region of interest" description="Disordered" evidence="2">
    <location>
        <begin position="1"/>
        <end position="46"/>
    </location>
</feature>
<protein>
    <recommendedName>
        <fullName evidence="7">CCHC-type domain-containing protein</fullName>
    </recommendedName>
</protein>
<evidence type="ECO:0000313" key="6">
    <source>
        <dbReference type="Proteomes" id="UP001497512"/>
    </source>
</evidence>
<dbReference type="InterPro" id="IPR004343">
    <property type="entry name" value="Plus-3_dom"/>
</dbReference>
<sequence>MERERRKVGVGARAGGLIKVKRERDSSDDNNGQEENCGGSCGKRQKFENGCFVTTGRDFADSEKKAAGTIMGSPPFFRVESPARWSIGIREEGGRGGAGQNCSSSEVCDKIKRDMRKKPGEDSCGQQQVQHGRVPRQFSGFELDRVVVKQETPTMVEIGDKSKKEDEVFQAFLTHKKSSCPDLNARKVLAAASELTGFDSSRLTQFRPLHQQEGDDAHKTSMVPGNIQNRIRRTVKQEVDDTPTSSTLLWTSQYTQEKEEQKKLVSNSVATANPRNSTPKSDCLGRLQPKPMIHNNNASPSLLPESQPAKFSTKDGLPRPPHVLNRAPTGGPDTISARVTPYCSAKSMRNMWIHRFSSKGGVAQPAIGEVPLPGGGACGSSSSRQAITPHHHSSQILSEFHDSTKQESAIISQTESSVDTKIKAQRNMASNPSGPHLECNLSAAGGLVLGTLDSSVRQSSVHEGDGYGVDFPNKQSTILDDTAVMSAVRTWRTETSKYRENMSQSCSGKWAGAAPQCCFCGLPGHSVANCSETLDCELQELEKWAMEGVKMWVGGDILCLRCLGIGHWGAQCHLSVIEAASKAHEKAELWRVNKTNWTRSCREEEEEQTKTVNRSRDVHDYTSQDTEGVMCYNCNEMGHSARYCPRHRGSSDGKAQSSGSGKGHQISNSSGGKVRTSLGQGKLEAYVQLPSLAKPTQSAQARHLPQPEGERVVCVTSKNNLAWESKSKEQRSIRKPKAEEAMTAAVKECERKTESQRRSPALLSTEAVHLQTERRPQLDGVIHSYKLEELSLRSQLPPVPNGMLAAVELIRLSRLDLQKWVNSPDLGTRVKGFFLRLRFGRWQAQLGGTVYRMAQIKGAVKKSAVEQTMVISVDLGATEYSVNGQYVSNQAFTEMELAEWWRGAWMKGKAVEMESELQLKLSERQMWPVTL</sequence>
<dbReference type="PANTHER" id="PTHR38940">
    <property type="entry name" value="PLUS3 DOMAIN-CONTAINING PROTEIN"/>
    <property type="match status" value="1"/>
</dbReference>
<dbReference type="SUPFAM" id="SSF57756">
    <property type="entry name" value="Retrovirus zinc finger-like domains"/>
    <property type="match status" value="1"/>
</dbReference>
<feature type="compositionally biased region" description="Polar residues" evidence="2">
    <location>
        <begin position="653"/>
        <end position="671"/>
    </location>
</feature>
<evidence type="ECO:0000259" key="3">
    <source>
        <dbReference type="PROSITE" id="PS50158"/>
    </source>
</evidence>
<evidence type="ECO:0000256" key="1">
    <source>
        <dbReference type="PROSITE-ProRule" id="PRU00047"/>
    </source>
</evidence>
<dbReference type="InterPro" id="IPR036875">
    <property type="entry name" value="Znf_CCHC_sf"/>
</dbReference>
<dbReference type="Gene3D" id="3.90.70.200">
    <property type="entry name" value="Plus-3 domain"/>
    <property type="match status" value="1"/>
</dbReference>
<keyword evidence="6" id="KW-1185">Reference proteome</keyword>
<accession>A0ABP0TNB1</accession>
<feature type="domain" description="CCHC-type" evidence="3">
    <location>
        <begin position="631"/>
        <end position="646"/>
    </location>
</feature>
<dbReference type="Gene3D" id="4.10.60.10">
    <property type="entry name" value="Zinc finger, CCHC-type"/>
    <property type="match status" value="1"/>
</dbReference>
<keyword evidence="1" id="KW-0863">Zinc-finger</keyword>
<dbReference type="InterPro" id="IPR001878">
    <property type="entry name" value="Znf_CCHC"/>
</dbReference>